<reference evidence="1" key="1">
    <citation type="journal article" date="2021" name="Proc. Natl. Acad. Sci. U.S.A.">
        <title>A Catalog of Tens of Thousands of Viruses from Human Metagenomes Reveals Hidden Associations with Chronic Diseases.</title>
        <authorList>
            <person name="Tisza M.J."/>
            <person name="Buck C.B."/>
        </authorList>
    </citation>
    <scope>NUCLEOTIDE SEQUENCE</scope>
    <source>
        <strain evidence="1">Ct2wG4</strain>
    </source>
</reference>
<name>A0A8S5QXV4_9CAUD</name>
<proteinExistence type="predicted"/>
<evidence type="ECO:0000313" key="1">
    <source>
        <dbReference type="EMBL" id="DAE23492.1"/>
    </source>
</evidence>
<dbReference type="EMBL" id="BK015754">
    <property type="protein sequence ID" value="DAE23492.1"/>
    <property type="molecule type" value="Genomic_DNA"/>
</dbReference>
<sequence length="38" mass="4589">MQCRFTNPFSILLYLFRWLTHDSTFKTSFLTNINMTIS</sequence>
<accession>A0A8S5QXV4</accession>
<organism evidence="1">
    <name type="scientific">Siphoviridae sp. ct2wG4</name>
    <dbReference type="NCBI Taxonomy" id="2826278"/>
    <lineage>
        <taxon>Viruses</taxon>
        <taxon>Duplodnaviria</taxon>
        <taxon>Heunggongvirae</taxon>
        <taxon>Uroviricota</taxon>
        <taxon>Caudoviricetes</taxon>
    </lineage>
</organism>
<protein>
    <submittedName>
        <fullName evidence="1">Uncharacterized protein</fullName>
    </submittedName>
</protein>